<dbReference type="Pfam" id="PF13246">
    <property type="entry name" value="Cation_ATPase"/>
    <property type="match status" value="1"/>
</dbReference>
<organism evidence="19 20">
    <name type="scientific">Gigaspora margarita</name>
    <dbReference type="NCBI Taxonomy" id="4874"/>
    <lineage>
        <taxon>Eukaryota</taxon>
        <taxon>Fungi</taxon>
        <taxon>Fungi incertae sedis</taxon>
        <taxon>Mucoromycota</taxon>
        <taxon>Glomeromycotina</taxon>
        <taxon>Glomeromycetes</taxon>
        <taxon>Diversisporales</taxon>
        <taxon>Gigasporaceae</taxon>
        <taxon>Gigaspora</taxon>
    </lineage>
</organism>
<dbReference type="InterPro" id="IPR036412">
    <property type="entry name" value="HAD-like_sf"/>
</dbReference>
<evidence type="ECO:0000256" key="8">
    <source>
        <dbReference type="ARBA" id="ARBA00022842"/>
    </source>
</evidence>
<comment type="caution">
    <text evidence="19">The sequence shown here is derived from an EMBL/GenBank/DDBJ whole genome shotgun (WGS) entry which is preliminary data.</text>
</comment>
<dbReference type="Pfam" id="PF16209">
    <property type="entry name" value="PhoLip_ATPase_N"/>
    <property type="match status" value="1"/>
</dbReference>
<reference evidence="19 20" key="1">
    <citation type="submission" date="2021-06" db="EMBL/GenBank/DDBJ databases">
        <authorList>
            <person name="Kallberg Y."/>
            <person name="Tangrot J."/>
            <person name="Rosling A."/>
        </authorList>
    </citation>
    <scope>NUCLEOTIDE SEQUENCE [LARGE SCALE GENOMIC DNA]</scope>
    <source>
        <strain evidence="19 20">120-4 pot B 10/14</strain>
    </source>
</reference>
<dbReference type="InterPro" id="IPR023214">
    <property type="entry name" value="HAD_sf"/>
</dbReference>
<dbReference type="Pfam" id="PF16212">
    <property type="entry name" value="PhoLip_ATPase_C"/>
    <property type="match status" value="1"/>
</dbReference>
<dbReference type="SFLD" id="SFLDF00027">
    <property type="entry name" value="p-type_atpase"/>
    <property type="match status" value="1"/>
</dbReference>
<dbReference type="InterPro" id="IPR023298">
    <property type="entry name" value="ATPase_P-typ_TM_dom_sf"/>
</dbReference>
<keyword evidence="4 14" id="KW-0812">Transmembrane</keyword>
<feature type="domain" description="P-type ATPase C-terminal" evidence="18">
    <location>
        <begin position="978"/>
        <end position="1235"/>
    </location>
</feature>
<comment type="similarity">
    <text evidence="3 14">Belongs to the cation transport ATPase (P-type) (TC 3.A.3) family. Type IV subfamily.</text>
</comment>
<dbReference type="PRINTS" id="PR00119">
    <property type="entry name" value="CATATPASE"/>
</dbReference>
<evidence type="ECO:0000256" key="6">
    <source>
        <dbReference type="ARBA" id="ARBA00022741"/>
    </source>
</evidence>
<evidence type="ECO:0000259" key="16">
    <source>
        <dbReference type="Pfam" id="PF00122"/>
    </source>
</evidence>
<keyword evidence="9 14" id="KW-1278">Translocase</keyword>
<evidence type="ECO:0000256" key="7">
    <source>
        <dbReference type="ARBA" id="ARBA00022840"/>
    </source>
</evidence>
<dbReference type="PANTHER" id="PTHR24092">
    <property type="entry name" value="PROBABLE PHOSPHOLIPID-TRANSPORTING ATPASE"/>
    <property type="match status" value="1"/>
</dbReference>
<keyword evidence="10 14" id="KW-1133">Transmembrane helix</keyword>
<evidence type="ECO:0000313" key="20">
    <source>
        <dbReference type="Proteomes" id="UP000789901"/>
    </source>
</evidence>
<dbReference type="InterPro" id="IPR032630">
    <property type="entry name" value="P_typ_ATPase_c"/>
</dbReference>
<evidence type="ECO:0000259" key="18">
    <source>
        <dbReference type="Pfam" id="PF16212"/>
    </source>
</evidence>
<dbReference type="InterPro" id="IPR008250">
    <property type="entry name" value="ATPase_P-typ_transduc_dom_A_sf"/>
</dbReference>
<keyword evidence="5" id="KW-0479">Metal-binding</keyword>
<gene>
    <name evidence="19" type="ORF">GMARGA_LOCUS6878</name>
</gene>
<dbReference type="PANTHER" id="PTHR24092:SF174">
    <property type="entry name" value="PHOSPHOLIPID-TRANSPORTING ATPASE DNF3-RELATED"/>
    <property type="match status" value="1"/>
</dbReference>
<evidence type="ECO:0000256" key="9">
    <source>
        <dbReference type="ARBA" id="ARBA00022967"/>
    </source>
</evidence>
<dbReference type="InterPro" id="IPR032631">
    <property type="entry name" value="P-type_ATPase_N"/>
</dbReference>
<evidence type="ECO:0000256" key="10">
    <source>
        <dbReference type="ARBA" id="ARBA00022989"/>
    </source>
</evidence>
<evidence type="ECO:0000256" key="11">
    <source>
        <dbReference type="ARBA" id="ARBA00023136"/>
    </source>
</evidence>
<comment type="subcellular location">
    <subcellularLocation>
        <location evidence="2">Endomembrane system</location>
    </subcellularLocation>
    <subcellularLocation>
        <location evidence="1 14">Membrane</location>
        <topology evidence="1 14">Multi-pass membrane protein</topology>
    </subcellularLocation>
</comment>
<feature type="transmembrane region" description="Helical" evidence="14">
    <location>
        <begin position="1163"/>
        <end position="1185"/>
    </location>
</feature>
<dbReference type="NCBIfam" id="TIGR01494">
    <property type="entry name" value="ATPase_P-type"/>
    <property type="match status" value="1"/>
</dbReference>
<evidence type="ECO:0000256" key="1">
    <source>
        <dbReference type="ARBA" id="ARBA00004141"/>
    </source>
</evidence>
<dbReference type="PROSITE" id="PS00154">
    <property type="entry name" value="ATPASE_E1_E2"/>
    <property type="match status" value="1"/>
</dbReference>
<dbReference type="InterPro" id="IPR059000">
    <property type="entry name" value="ATPase_P-type_domA"/>
</dbReference>
<dbReference type="SUPFAM" id="SSF81653">
    <property type="entry name" value="Calcium ATPase, transduction domain A"/>
    <property type="match status" value="1"/>
</dbReference>
<dbReference type="InterPro" id="IPR023299">
    <property type="entry name" value="ATPase_P-typ_cyto_dom_N"/>
</dbReference>
<dbReference type="SUPFAM" id="SSF81665">
    <property type="entry name" value="Calcium ATPase, transmembrane domain M"/>
    <property type="match status" value="1"/>
</dbReference>
<evidence type="ECO:0000256" key="15">
    <source>
        <dbReference type="SAM" id="MobiDB-lite"/>
    </source>
</evidence>
<feature type="transmembrane region" description="Helical" evidence="14">
    <location>
        <begin position="1045"/>
        <end position="1062"/>
    </location>
</feature>
<evidence type="ECO:0000256" key="14">
    <source>
        <dbReference type="RuleBase" id="RU362033"/>
    </source>
</evidence>
<dbReference type="InterPro" id="IPR018303">
    <property type="entry name" value="ATPase_P-typ_P_site"/>
</dbReference>
<evidence type="ECO:0000256" key="12">
    <source>
        <dbReference type="ARBA" id="ARBA00034036"/>
    </source>
</evidence>
<dbReference type="EC" id="7.6.2.1" evidence="14"/>
<feature type="domain" description="P-type ATPase A" evidence="16">
    <location>
        <begin position="260"/>
        <end position="325"/>
    </location>
</feature>
<evidence type="ECO:0000313" key="19">
    <source>
        <dbReference type="EMBL" id="CAG8600931.1"/>
    </source>
</evidence>
<evidence type="ECO:0000256" key="13">
    <source>
        <dbReference type="ARBA" id="ARBA00049128"/>
    </source>
</evidence>
<protein>
    <recommendedName>
        <fullName evidence="14">Phospholipid-transporting ATPase</fullName>
        <ecNumber evidence="14">7.6.2.1</ecNumber>
    </recommendedName>
</protein>
<sequence>MTSNGDGNNATKVSNTNSQNLNSLEHESSFDFITPVNVSDDYSEEKRSYTSLSYQTFQNDDANSVSTRQEQIYHNFKPIEMNLISHESLNFSSQSSTLHMNFTTNSSVSRITHKNLSMNTRIKNSITNRMNAIISIVKNLLNFIRSHKQKISNRQFLIDPDRKEPILDTLTNTLYPSNSITSSRYTFYNFLPKQLYAQFSKGANLYFLFMALLQMIPDWSPTGQFTTITPLSIFVALSMAREGFDDYRRHKQDTAENNKECTVFCKDDGSWKNVKWKDLKVGDLVSIKAQEWIPADLLLLSSKGENGVCYVETAALDGETNLKQRKALEETNLLLNSLESLLKFRGKLYAEGPNDDLYNFNGHLVFNDKTLTLNNNQILLRGTILRNTSEIYGLVIFTGEETKLRMNASKNIRTKAPNMQKMMNRIILITFFFVLLLSAVCTTMSSNWSKRIRANEWYLRGPNRDMATVLFSFLIIFNTMIPISLYVTMEIIKLAQIYFINNDIRMYNEETDTPAESRTSTINEDLGQVGYIFSDKTGTLTENIMLFRKLSICGQKFLHDMDVTRQNSIKSNFSMIAPRPTTPSKSKKTLQDNSILNTFDLLTLSQYLSNSSFGQRAKFFLIAMSLCHTCVPEVDKESNDIIYQASSPDEFAIANASKDLGYTITDRSTGNVSLRINNNIFNISDENNILNQTFQILNVLEFSSKRKRMSVICRFPDGRICLFCKVLDKSSVDLFPILDDIFIRQQTIQHIHEFAIEGLRTLLYAHRFIDEDEYLSWNKLFQEASNSLINKREKLEEIADLIERGLEITGATAIEDKLQYGVPESIEKLRLAGIKIWMLTGDKRETAINIGHSCSLIKDHSIIINIDQKNISELKIINNTPKDKTSHIVIVIDGETLSIIEQNDELMECFLDSGIKCDALICCRASPSQKALLVRSIREKLKDSVVTLAIGDGANDIAMIQEAHVGIGITGREGLQAARSSDYSISQFRFLENLLFVHGRWSYVRVSKFALGTLYKCMCFYLTQGIFQIFAGFSGISLYEQWTLAAYNTLFSSLPVMAIGIFEKDLNYDTLMTFPRLYKTGQENSEFNVKVFFSWMFGAIYHAIALSSVPILIHGYFHGYEIRAGGSPQIFELGLVIYTCVVFVVTIHISYLQSHNWTIFSHFTSLLMIFGWFAYQIMYSYAYPIESKTAIYDVRGVFQKVGGRFNFWCVVLLSVSLALIPHYFLKTFVNFFEPTVVEFYQEAEKDQKYLEKLKECENVDFYEYKNNNELHGKKVTTDQLPFQDDQIFMSPEKRSSSPLALYQNPLTPITDIGFDEVTTQMISYERKGCRKI</sequence>
<evidence type="ECO:0000256" key="2">
    <source>
        <dbReference type="ARBA" id="ARBA00004308"/>
    </source>
</evidence>
<dbReference type="CDD" id="cd02073">
    <property type="entry name" value="P-type_ATPase_APLT_Dnf-like"/>
    <property type="match status" value="1"/>
</dbReference>
<name>A0ABN7UHV8_GIGMA</name>
<dbReference type="SUPFAM" id="SSF81660">
    <property type="entry name" value="Metal cation-transporting ATPase, ATP-binding domain N"/>
    <property type="match status" value="1"/>
</dbReference>
<dbReference type="Gene3D" id="3.40.1110.10">
    <property type="entry name" value="Calcium-transporting ATPase, cytoplasmic domain N"/>
    <property type="match status" value="1"/>
</dbReference>
<keyword evidence="20" id="KW-1185">Reference proteome</keyword>
<dbReference type="SFLD" id="SFLDG00002">
    <property type="entry name" value="C1.7:_P-type_atpase_like"/>
    <property type="match status" value="1"/>
</dbReference>
<evidence type="ECO:0000256" key="4">
    <source>
        <dbReference type="ARBA" id="ARBA00022692"/>
    </source>
</evidence>
<evidence type="ECO:0000256" key="5">
    <source>
        <dbReference type="ARBA" id="ARBA00022723"/>
    </source>
</evidence>
<dbReference type="SFLD" id="SFLDS00003">
    <property type="entry name" value="Haloacid_Dehalogenase"/>
    <property type="match status" value="1"/>
</dbReference>
<comment type="catalytic activity">
    <reaction evidence="13">
        <text>a 1,2-diacyl-sn-glycero-3-phosphoethanolamine(out) + ATP + H2O = a 1,2-diacyl-sn-glycero-3-phosphoethanolamine(in) + ADP + phosphate + H(+)</text>
        <dbReference type="Rhea" id="RHEA:66132"/>
        <dbReference type="ChEBI" id="CHEBI:15377"/>
        <dbReference type="ChEBI" id="CHEBI:15378"/>
        <dbReference type="ChEBI" id="CHEBI:30616"/>
        <dbReference type="ChEBI" id="CHEBI:43474"/>
        <dbReference type="ChEBI" id="CHEBI:64612"/>
        <dbReference type="ChEBI" id="CHEBI:456216"/>
    </reaction>
    <physiologicalReaction direction="left-to-right" evidence="13">
        <dbReference type="Rhea" id="RHEA:66133"/>
    </physiologicalReaction>
</comment>
<feature type="transmembrane region" description="Helical" evidence="14">
    <location>
        <begin position="1092"/>
        <end position="1113"/>
    </location>
</feature>
<dbReference type="InterPro" id="IPR044492">
    <property type="entry name" value="P_typ_ATPase_HD_dom"/>
</dbReference>
<feature type="domain" description="P-type ATPase N-terminal" evidence="17">
    <location>
        <begin position="172"/>
        <end position="228"/>
    </location>
</feature>
<dbReference type="Gene3D" id="2.70.150.10">
    <property type="entry name" value="Calcium-transporting ATPase, cytoplasmic transduction domain A"/>
    <property type="match status" value="1"/>
</dbReference>
<comment type="catalytic activity">
    <reaction evidence="12 14">
        <text>ATP + H2O + phospholipidSide 1 = ADP + phosphate + phospholipidSide 2.</text>
        <dbReference type="EC" id="7.6.2.1"/>
    </reaction>
</comment>
<feature type="transmembrane region" description="Helical" evidence="14">
    <location>
        <begin position="1018"/>
        <end position="1039"/>
    </location>
</feature>
<evidence type="ECO:0000256" key="3">
    <source>
        <dbReference type="ARBA" id="ARBA00008109"/>
    </source>
</evidence>
<dbReference type="SUPFAM" id="SSF56784">
    <property type="entry name" value="HAD-like"/>
    <property type="match status" value="1"/>
</dbReference>
<feature type="region of interest" description="Disordered" evidence="15">
    <location>
        <begin position="1"/>
        <end position="21"/>
    </location>
</feature>
<dbReference type="InterPro" id="IPR001757">
    <property type="entry name" value="P_typ_ATPase"/>
</dbReference>
<proteinExistence type="inferred from homology"/>
<evidence type="ECO:0000259" key="17">
    <source>
        <dbReference type="Pfam" id="PF16209"/>
    </source>
</evidence>
<keyword evidence="6 14" id="KW-0547">Nucleotide-binding</keyword>
<dbReference type="Gene3D" id="3.40.50.1000">
    <property type="entry name" value="HAD superfamily/HAD-like"/>
    <property type="match status" value="1"/>
</dbReference>
<dbReference type="InterPro" id="IPR006539">
    <property type="entry name" value="P-type_ATPase_IV"/>
</dbReference>
<feature type="transmembrane region" description="Helical" evidence="14">
    <location>
        <begin position="426"/>
        <end position="446"/>
    </location>
</feature>
<keyword evidence="8 14" id="KW-0460">Magnesium</keyword>
<feature type="transmembrane region" description="Helical" evidence="14">
    <location>
        <begin position="1205"/>
        <end position="1225"/>
    </location>
</feature>
<feature type="transmembrane region" description="Helical" evidence="14">
    <location>
        <begin position="466"/>
        <end position="487"/>
    </location>
</feature>
<keyword evidence="11 14" id="KW-0472">Membrane</keyword>
<feature type="transmembrane region" description="Helical" evidence="14">
    <location>
        <begin position="1133"/>
        <end position="1151"/>
    </location>
</feature>
<dbReference type="Pfam" id="PF00122">
    <property type="entry name" value="E1-E2_ATPase"/>
    <property type="match status" value="1"/>
</dbReference>
<dbReference type="Proteomes" id="UP000789901">
    <property type="component" value="Unassembled WGS sequence"/>
</dbReference>
<dbReference type="EMBL" id="CAJVQB010003204">
    <property type="protein sequence ID" value="CAG8600931.1"/>
    <property type="molecule type" value="Genomic_DNA"/>
</dbReference>
<keyword evidence="7 14" id="KW-0067">ATP-binding</keyword>
<dbReference type="NCBIfam" id="TIGR01652">
    <property type="entry name" value="ATPase-Plipid"/>
    <property type="match status" value="1"/>
</dbReference>
<accession>A0ABN7UHV8</accession>